<keyword evidence="3 8" id="KW-0812">Transmembrane</keyword>
<feature type="transmembrane region" description="Helical" evidence="8">
    <location>
        <begin position="294"/>
        <end position="318"/>
    </location>
</feature>
<dbReference type="Proteomes" id="UP001175271">
    <property type="component" value="Unassembled WGS sequence"/>
</dbReference>
<keyword evidence="5" id="KW-0297">G-protein coupled receptor</keyword>
<dbReference type="CDD" id="cd00637">
    <property type="entry name" value="7tm_classA_rhodopsin-like"/>
    <property type="match status" value="1"/>
</dbReference>
<evidence type="ECO:0000256" key="3">
    <source>
        <dbReference type="ARBA" id="ARBA00022692"/>
    </source>
</evidence>
<evidence type="ECO:0000256" key="7">
    <source>
        <dbReference type="ARBA" id="ARBA00023224"/>
    </source>
</evidence>
<name>A0AA39M0L8_9BILA</name>
<dbReference type="InterPro" id="IPR040435">
    <property type="entry name" value="Put_GPCR_Chromadorea"/>
</dbReference>
<feature type="transmembrane region" description="Helical" evidence="8">
    <location>
        <begin position="154"/>
        <end position="176"/>
    </location>
</feature>
<evidence type="ECO:0000313" key="11">
    <source>
        <dbReference type="Proteomes" id="UP001175271"/>
    </source>
</evidence>
<feature type="transmembrane region" description="Helical" evidence="8">
    <location>
        <begin position="188"/>
        <end position="208"/>
    </location>
</feature>
<evidence type="ECO:0000256" key="1">
    <source>
        <dbReference type="ARBA" id="ARBA00004651"/>
    </source>
</evidence>
<keyword evidence="5" id="KW-0675">Receptor</keyword>
<keyword evidence="7" id="KW-0807">Transducer</keyword>
<keyword evidence="6 8" id="KW-0472">Membrane</keyword>
<feature type="transmembrane region" description="Helical" evidence="8">
    <location>
        <begin position="246"/>
        <end position="274"/>
    </location>
</feature>
<dbReference type="PANTHER" id="PTHR37441">
    <property type="entry name" value="PROTEIN CBG16518"/>
    <property type="match status" value="1"/>
</dbReference>
<evidence type="ECO:0000256" key="2">
    <source>
        <dbReference type="ARBA" id="ARBA00022475"/>
    </source>
</evidence>
<feature type="transmembrane region" description="Helical" evidence="8">
    <location>
        <begin position="91"/>
        <end position="109"/>
    </location>
</feature>
<evidence type="ECO:0000256" key="6">
    <source>
        <dbReference type="ARBA" id="ARBA00023136"/>
    </source>
</evidence>
<gene>
    <name evidence="10" type="ORF">QR680_012865</name>
</gene>
<dbReference type="GO" id="GO:0004930">
    <property type="term" value="F:G protein-coupled receptor activity"/>
    <property type="evidence" value="ECO:0007669"/>
    <property type="project" value="UniProtKB-KW"/>
</dbReference>
<evidence type="ECO:0000313" key="10">
    <source>
        <dbReference type="EMBL" id="KAK0417181.1"/>
    </source>
</evidence>
<feature type="transmembrane region" description="Helical" evidence="8">
    <location>
        <begin position="50"/>
        <end position="70"/>
    </location>
</feature>
<feature type="transmembrane region" description="Helical" evidence="8">
    <location>
        <begin position="338"/>
        <end position="358"/>
    </location>
</feature>
<protein>
    <recommendedName>
        <fullName evidence="9">G-protein coupled receptors family 1 profile domain-containing protein</fullName>
    </recommendedName>
</protein>
<keyword evidence="11" id="KW-1185">Reference proteome</keyword>
<dbReference type="GO" id="GO:0005886">
    <property type="term" value="C:plasma membrane"/>
    <property type="evidence" value="ECO:0007669"/>
    <property type="project" value="UniProtKB-SubCell"/>
</dbReference>
<keyword evidence="2" id="KW-1003">Cell membrane</keyword>
<evidence type="ECO:0000256" key="5">
    <source>
        <dbReference type="ARBA" id="ARBA00023040"/>
    </source>
</evidence>
<dbReference type="EMBL" id="JAUCMV010000002">
    <property type="protein sequence ID" value="KAK0417181.1"/>
    <property type="molecule type" value="Genomic_DNA"/>
</dbReference>
<organism evidence="10 11">
    <name type="scientific">Steinernema hermaphroditum</name>
    <dbReference type="NCBI Taxonomy" id="289476"/>
    <lineage>
        <taxon>Eukaryota</taxon>
        <taxon>Metazoa</taxon>
        <taxon>Ecdysozoa</taxon>
        <taxon>Nematoda</taxon>
        <taxon>Chromadorea</taxon>
        <taxon>Rhabditida</taxon>
        <taxon>Tylenchina</taxon>
        <taxon>Panagrolaimomorpha</taxon>
        <taxon>Strongyloidoidea</taxon>
        <taxon>Steinernematidae</taxon>
        <taxon>Steinernema</taxon>
    </lineage>
</organism>
<dbReference type="AlphaFoldDB" id="A0AA39M0L8"/>
<comment type="caution">
    <text evidence="10">The sequence shown here is derived from an EMBL/GenBank/DDBJ whole genome shotgun (WGS) entry which is preliminary data.</text>
</comment>
<accession>A0AA39M0L8</accession>
<comment type="subcellular location">
    <subcellularLocation>
        <location evidence="1">Cell membrane</location>
        <topology evidence="1">Multi-pass membrane protein</topology>
    </subcellularLocation>
</comment>
<feature type="domain" description="G-protein coupled receptors family 1 profile" evidence="9">
    <location>
        <begin position="61"/>
        <end position="301"/>
    </location>
</feature>
<dbReference type="SUPFAM" id="SSF81321">
    <property type="entry name" value="Family A G protein-coupled receptor-like"/>
    <property type="match status" value="1"/>
</dbReference>
<evidence type="ECO:0000256" key="8">
    <source>
        <dbReference type="SAM" id="Phobius"/>
    </source>
</evidence>
<dbReference type="Gene3D" id="1.20.1070.10">
    <property type="entry name" value="Rhodopsin 7-helix transmembrane proteins"/>
    <property type="match status" value="1"/>
</dbReference>
<dbReference type="PROSITE" id="PS50262">
    <property type="entry name" value="G_PROTEIN_RECEP_F1_2"/>
    <property type="match status" value="1"/>
</dbReference>
<reference evidence="10" key="1">
    <citation type="submission" date="2023-06" db="EMBL/GenBank/DDBJ databases">
        <title>Genomic analysis of the entomopathogenic nematode Steinernema hermaphroditum.</title>
        <authorList>
            <person name="Schwarz E.M."/>
            <person name="Heppert J.K."/>
            <person name="Baniya A."/>
            <person name="Schwartz H.T."/>
            <person name="Tan C.-H."/>
            <person name="Antoshechkin I."/>
            <person name="Sternberg P.W."/>
            <person name="Goodrich-Blair H."/>
            <person name="Dillman A.R."/>
        </authorList>
    </citation>
    <scope>NUCLEOTIDE SEQUENCE</scope>
    <source>
        <strain evidence="10">PS9179</strain>
        <tissue evidence="10">Whole animal</tissue>
    </source>
</reference>
<evidence type="ECO:0000259" key="9">
    <source>
        <dbReference type="PROSITE" id="PS50262"/>
    </source>
</evidence>
<evidence type="ECO:0000256" key="4">
    <source>
        <dbReference type="ARBA" id="ARBA00022989"/>
    </source>
</evidence>
<sequence length="462" mass="51812">MPEEESRPVFEVSPTVDVNWSRICSLHEDDVIKWYEEARDELADNTIPTLTLSLSSVGLVVNAVFIVLVVRGLRNKLLPFKGYSLLLNRTITDILVSFFTTLFVALHKFDTIRIPAPPRFNNSAIFNASISEIQLEYLIPHGRTVFTLLLTVNFWAVAGVYGVLSLLTFVAVRYPMYYKISITNKRTVFIMIVIWVIGGVYSALVVSVPSASSLILLQVSLSSNNAFNIFNSAADLIQWSVSDEDYVLAISNLLIVLISFALVASSYAAIISYLWRKSNKSGKAGLHLVSIGRLALNIVLFTSTCIVMASFVALPLFLKKHIDDLVNTKSDCDTAVKIYRLGYQMAIWTTIAMTGWMLRIILDPVTNLLLDGRFKDVINALCSSSRRDSYSTSQILAQNFLSHTEFLNKCARMNVIPISILHSDGHYFRYRSASEVESDRSSVVRKKSKRFAGHIHTDERVL</sequence>
<dbReference type="InterPro" id="IPR017452">
    <property type="entry name" value="GPCR_Rhodpsn_7TM"/>
</dbReference>
<keyword evidence="4 8" id="KW-1133">Transmembrane helix</keyword>
<proteinExistence type="predicted"/>